<dbReference type="Proteomes" id="UP001484239">
    <property type="component" value="Unassembled WGS sequence"/>
</dbReference>
<organism evidence="1 2">
    <name type="scientific">Gaopeijia maritima</name>
    <dbReference type="NCBI Taxonomy" id="3119007"/>
    <lineage>
        <taxon>Bacteria</taxon>
        <taxon>Pseudomonadati</taxon>
        <taxon>Gemmatimonadota</taxon>
        <taxon>Longimicrobiia</taxon>
        <taxon>Gaopeijiales</taxon>
        <taxon>Gaopeijiaceae</taxon>
        <taxon>Gaopeijia</taxon>
    </lineage>
</organism>
<sequence length="170" mass="19177">MRDRVATLIRGRRERLTRALGRPLTEPVSDRSPLADDARRHLLEDAQDLYWNELEWENLTEEEATDGAPLSELTFPGLLAFVRGLLLTEVNPDALAPAEPRPEVVDDILVFLAERIVELEEKMAAPGDDDDPAQLKSECDTTDRLLDLVLYQYHGLDPELVEGLEASRPH</sequence>
<protein>
    <submittedName>
        <fullName evidence="1">Uncharacterized protein</fullName>
    </submittedName>
</protein>
<evidence type="ECO:0000313" key="1">
    <source>
        <dbReference type="EMBL" id="MEK9502105.1"/>
    </source>
</evidence>
<dbReference type="RefSeq" id="WP_405276715.1">
    <property type="nucleotide sequence ID" value="NZ_CP144380.1"/>
</dbReference>
<dbReference type="EMBL" id="JBBHLI010000009">
    <property type="protein sequence ID" value="MEK9502105.1"/>
    <property type="molecule type" value="Genomic_DNA"/>
</dbReference>
<accession>A0ABU9EDW8</accession>
<keyword evidence="2" id="KW-1185">Reference proteome</keyword>
<comment type="caution">
    <text evidence="1">The sequence shown here is derived from an EMBL/GenBank/DDBJ whole genome shotgun (WGS) entry which is preliminary data.</text>
</comment>
<name>A0ABU9EDW8_9BACT</name>
<gene>
    <name evidence="1" type="ORF">WI372_14020</name>
</gene>
<reference evidence="1 2" key="1">
    <citation type="submission" date="2024-02" db="EMBL/GenBank/DDBJ databases">
        <title>A novel Gemmatimonadota bacterium.</title>
        <authorList>
            <person name="Du Z.-J."/>
            <person name="Ye Y.-Q."/>
        </authorList>
    </citation>
    <scope>NUCLEOTIDE SEQUENCE [LARGE SCALE GENOMIC DNA]</scope>
    <source>
        <strain evidence="1 2">DH-20</strain>
    </source>
</reference>
<evidence type="ECO:0000313" key="2">
    <source>
        <dbReference type="Proteomes" id="UP001484239"/>
    </source>
</evidence>
<proteinExistence type="predicted"/>